<evidence type="ECO:0000313" key="2">
    <source>
        <dbReference type="EMBL" id="KZV33331.1"/>
    </source>
</evidence>
<feature type="region of interest" description="Disordered" evidence="1">
    <location>
        <begin position="239"/>
        <end position="269"/>
    </location>
</feature>
<accession>A0A2Z7BN13</accession>
<dbReference type="Proteomes" id="UP000250235">
    <property type="component" value="Unassembled WGS sequence"/>
</dbReference>
<sequence length="382" mass="42669">MGIDQLALHSIQLGYLKILQMGNADPNNTKAGKQIRGQASGYQGSDSYTSESTGNHLSRASIPRTAYQPGKSSVRDHSGPSTYHSSVVFCTTPMIALCHSGTTSINNEFKAQNSKGCSPKKLKSDRTNSTKVFEQHSYFASLPEVDSDLQDSINQESFSRGTQRHQFHSKRRRKSANISGKRFRMNSINNEFKAQNSKGCSPKKLKSDRTNSTKVFEQHSYFASLPEVDSDLQDSINQESFSRGTQRHQFHSKRRRKSANISGKRGTRYLRCQQLIKPTSGYIDTSGPSPADDHHNQQLTQRVTVTSTHQRITPAPSTTYQTSPNDSVSPKVRSNSRKHSGTSDFTLNDSVSLLNAREPDFYRKFTKSNPNFTQISPDKSCD</sequence>
<dbReference type="AlphaFoldDB" id="A0A2Z7BN13"/>
<feature type="region of interest" description="Disordered" evidence="1">
    <location>
        <begin position="158"/>
        <end position="178"/>
    </location>
</feature>
<reference evidence="2 3" key="1">
    <citation type="journal article" date="2015" name="Proc. Natl. Acad. Sci. U.S.A.">
        <title>The resurrection genome of Boea hygrometrica: A blueprint for survival of dehydration.</title>
        <authorList>
            <person name="Xiao L."/>
            <person name="Yang G."/>
            <person name="Zhang L."/>
            <person name="Yang X."/>
            <person name="Zhao S."/>
            <person name="Ji Z."/>
            <person name="Zhou Q."/>
            <person name="Hu M."/>
            <person name="Wang Y."/>
            <person name="Chen M."/>
            <person name="Xu Y."/>
            <person name="Jin H."/>
            <person name="Xiao X."/>
            <person name="Hu G."/>
            <person name="Bao F."/>
            <person name="Hu Y."/>
            <person name="Wan P."/>
            <person name="Li L."/>
            <person name="Deng X."/>
            <person name="Kuang T."/>
            <person name="Xiang C."/>
            <person name="Zhu J.K."/>
            <person name="Oliver M.J."/>
            <person name="He Y."/>
        </authorList>
    </citation>
    <scope>NUCLEOTIDE SEQUENCE [LARGE SCALE GENOMIC DNA]</scope>
    <source>
        <strain evidence="3">cv. XS01</strain>
    </source>
</reference>
<feature type="compositionally biased region" description="Polar residues" evidence="1">
    <location>
        <begin position="305"/>
        <end position="328"/>
    </location>
</feature>
<keyword evidence="3" id="KW-1185">Reference proteome</keyword>
<feature type="region of interest" description="Disordered" evidence="1">
    <location>
        <begin position="305"/>
        <end position="349"/>
    </location>
</feature>
<feature type="compositionally biased region" description="Basic residues" evidence="1">
    <location>
        <begin position="245"/>
        <end position="258"/>
    </location>
</feature>
<feature type="region of interest" description="Disordered" evidence="1">
    <location>
        <begin position="191"/>
        <end position="211"/>
    </location>
</feature>
<gene>
    <name evidence="2" type="ORF">F511_41382</name>
</gene>
<feature type="compositionally biased region" description="Polar residues" evidence="1">
    <location>
        <begin position="40"/>
        <end position="58"/>
    </location>
</feature>
<evidence type="ECO:0000313" key="3">
    <source>
        <dbReference type="Proteomes" id="UP000250235"/>
    </source>
</evidence>
<keyword evidence="2" id="KW-0575">Peroxidase</keyword>
<dbReference type="EMBL" id="KV005870">
    <property type="protein sequence ID" value="KZV33331.1"/>
    <property type="molecule type" value="Genomic_DNA"/>
</dbReference>
<evidence type="ECO:0000256" key="1">
    <source>
        <dbReference type="SAM" id="MobiDB-lite"/>
    </source>
</evidence>
<feature type="compositionally biased region" description="Basic residues" evidence="1">
    <location>
        <begin position="162"/>
        <end position="175"/>
    </location>
</feature>
<organism evidence="2 3">
    <name type="scientific">Dorcoceras hygrometricum</name>
    <dbReference type="NCBI Taxonomy" id="472368"/>
    <lineage>
        <taxon>Eukaryota</taxon>
        <taxon>Viridiplantae</taxon>
        <taxon>Streptophyta</taxon>
        <taxon>Embryophyta</taxon>
        <taxon>Tracheophyta</taxon>
        <taxon>Spermatophyta</taxon>
        <taxon>Magnoliopsida</taxon>
        <taxon>eudicotyledons</taxon>
        <taxon>Gunneridae</taxon>
        <taxon>Pentapetalae</taxon>
        <taxon>asterids</taxon>
        <taxon>lamiids</taxon>
        <taxon>Lamiales</taxon>
        <taxon>Gesneriaceae</taxon>
        <taxon>Didymocarpoideae</taxon>
        <taxon>Trichosporeae</taxon>
        <taxon>Loxocarpinae</taxon>
        <taxon>Dorcoceras</taxon>
    </lineage>
</organism>
<protein>
    <submittedName>
        <fullName evidence="2">Peroxidase 48-like</fullName>
    </submittedName>
</protein>
<keyword evidence="2" id="KW-0560">Oxidoreductase</keyword>
<name>A0A2Z7BN13_9LAMI</name>
<feature type="region of interest" description="Disordered" evidence="1">
    <location>
        <begin position="29"/>
        <end position="81"/>
    </location>
</feature>
<dbReference type="GO" id="GO:0004601">
    <property type="term" value="F:peroxidase activity"/>
    <property type="evidence" value="ECO:0007669"/>
    <property type="project" value="UniProtKB-KW"/>
</dbReference>
<proteinExistence type="predicted"/>